<organism evidence="1 2">
    <name type="scientific">Thermobifida fusca TM51</name>
    <dbReference type="NCBI Taxonomy" id="1169414"/>
    <lineage>
        <taxon>Bacteria</taxon>
        <taxon>Bacillati</taxon>
        <taxon>Actinomycetota</taxon>
        <taxon>Actinomycetes</taxon>
        <taxon>Streptosporangiales</taxon>
        <taxon>Nocardiopsidaceae</taxon>
        <taxon>Thermobifida</taxon>
    </lineage>
</organism>
<comment type="caution">
    <text evidence="1">The sequence shown here is derived from an EMBL/GenBank/DDBJ whole genome shotgun (WGS) entry which is preliminary data.</text>
</comment>
<evidence type="ECO:0000313" key="2">
    <source>
        <dbReference type="Proteomes" id="UP000014184"/>
    </source>
</evidence>
<sequence length="239" mass="25632">MNFPQKLSTAVAVVGAAALVCGLAGCGSESETASEASNSHSLSAEEAAARLHEAQLSEFQGFERVEEESRTGIYSELDVVRQAAEEREALTLDKPQCADAVNEWEQLPDVQEAPASLALFRGAEGALTHVLLELPEDLAIQAVETVPSDECATYEATTEDGSSHSYRVRQFHVETVGDQSRGVVVEMESAEGAPIALYSLLYREDGRLGSVSMIGGPETEQRLTEFAIAALEHQHQVLG</sequence>
<evidence type="ECO:0008006" key="3">
    <source>
        <dbReference type="Google" id="ProtNLM"/>
    </source>
</evidence>
<dbReference type="Proteomes" id="UP000014184">
    <property type="component" value="Unassembled WGS sequence"/>
</dbReference>
<dbReference type="PROSITE" id="PS51257">
    <property type="entry name" value="PROKAR_LIPOPROTEIN"/>
    <property type="match status" value="1"/>
</dbReference>
<protein>
    <recommendedName>
        <fullName evidence="3">Lipoprotein</fullName>
    </recommendedName>
</protein>
<name>A0A9P2WPB5_THEFU</name>
<dbReference type="EMBL" id="AOSG01000087">
    <property type="protein sequence ID" value="EOR69964.1"/>
    <property type="molecule type" value="Genomic_DNA"/>
</dbReference>
<evidence type="ECO:0000313" key="1">
    <source>
        <dbReference type="EMBL" id="EOR69964.1"/>
    </source>
</evidence>
<accession>A0A9P2WPB5</accession>
<keyword evidence="2" id="KW-1185">Reference proteome</keyword>
<dbReference type="RefSeq" id="WP_011293436.1">
    <property type="nucleotide sequence ID" value="NZ_AOSG01000087.1"/>
</dbReference>
<gene>
    <name evidence="1" type="ORF">TM51_15481</name>
</gene>
<reference evidence="1 2" key="1">
    <citation type="journal article" date="2013" name="Genome Announc.">
        <title>Draft Genome Sequence of the Lignocellulose Decomposer Thermobifida fusca Strain TM51.</title>
        <authorList>
            <person name="Toth A."/>
            <person name="Barna T."/>
            <person name="Nagy I."/>
            <person name="Horvath B."/>
            <person name="Nagy I."/>
            <person name="Tancsics A."/>
            <person name="Kriszt B."/>
            <person name="Baka E."/>
            <person name="Fekete C."/>
            <person name="Kukolya J."/>
        </authorList>
    </citation>
    <scope>NUCLEOTIDE SEQUENCE [LARGE SCALE GENOMIC DNA]</scope>
    <source>
        <strain evidence="1 2">TM51</strain>
    </source>
</reference>
<proteinExistence type="predicted"/>
<dbReference type="AlphaFoldDB" id="A0A9P2WPB5"/>